<dbReference type="PANTHER" id="PTHR31213">
    <property type="entry name" value="OS08G0374000 PROTEIN-RELATED"/>
    <property type="match status" value="1"/>
</dbReference>
<dbReference type="OrthoDB" id="4436220at2759"/>
<keyword evidence="4" id="KW-0963">Cytoplasm</keyword>
<name>A0A9D4ZQ48_ADICA</name>
<protein>
    <submittedName>
        <fullName evidence="9">Uncharacterized protein</fullName>
    </submittedName>
</protein>
<organism evidence="9 10">
    <name type="scientific">Adiantum capillus-veneris</name>
    <name type="common">Maidenhair fern</name>
    <dbReference type="NCBI Taxonomy" id="13818"/>
    <lineage>
        <taxon>Eukaryota</taxon>
        <taxon>Viridiplantae</taxon>
        <taxon>Streptophyta</taxon>
        <taxon>Embryophyta</taxon>
        <taxon>Tracheophyta</taxon>
        <taxon>Polypodiopsida</taxon>
        <taxon>Polypodiidae</taxon>
        <taxon>Polypodiales</taxon>
        <taxon>Pteridineae</taxon>
        <taxon>Pteridaceae</taxon>
        <taxon>Vittarioideae</taxon>
        <taxon>Adiantum</taxon>
    </lineage>
</organism>
<keyword evidence="7" id="KW-0539">Nucleus</keyword>
<evidence type="ECO:0000256" key="6">
    <source>
        <dbReference type="ARBA" id="ARBA00023170"/>
    </source>
</evidence>
<dbReference type="InterPro" id="IPR019587">
    <property type="entry name" value="Polyketide_cyclase/dehydratase"/>
</dbReference>
<keyword evidence="6" id="KW-0675">Receptor</keyword>
<dbReference type="GO" id="GO:0009738">
    <property type="term" value="P:abscisic acid-activated signaling pathway"/>
    <property type="evidence" value="ECO:0007669"/>
    <property type="project" value="UniProtKB-KW"/>
</dbReference>
<dbReference type="GO" id="GO:0004864">
    <property type="term" value="F:protein phosphatase inhibitor activity"/>
    <property type="evidence" value="ECO:0007669"/>
    <property type="project" value="UniProtKB-KW"/>
</dbReference>
<evidence type="ECO:0000256" key="8">
    <source>
        <dbReference type="ARBA" id="ARBA00023272"/>
    </source>
</evidence>
<dbReference type="Pfam" id="PF10604">
    <property type="entry name" value="Polyketide_cyc2"/>
    <property type="match status" value="1"/>
</dbReference>
<dbReference type="AlphaFoldDB" id="A0A9D4ZQ48"/>
<keyword evidence="8" id="KW-0650">Protein phosphatase inhibitor</keyword>
<dbReference type="InterPro" id="IPR050279">
    <property type="entry name" value="Plant_def-hormone_signal"/>
</dbReference>
<evidence type="ECO:0000256" key="3">
    <source>
        <dbReference type="ARBA" id="ARBA00008594"/>
    </source>
</evidence>
<dbReference type="GO" id="GO:0038023">
    <property type="term" value="F:signaling receptor activity"/>
    <property type="evidence" value="ECO:0007669"/>
    <property type="project" value="TreeGrafter"/>
</dbReference>
<dbReference type="CDD" id="cd07821">
    <property type="entry name" value="PYR_PYL_RCAR_like"/>
    <property type="match status" value="1"/>
</dbReference>
<evidence type="ECO:0000256" key="1">
    <source>
        <dbReference type="ARBA" id="ARBA00004123"/>
    </source>
</evidence>
<dbReference type="GO" id="GO:0005737">
    <property type="term" value="C:cytoplasm"/>
    <property type="evidence" value="ECO:0007669"/>
    <property type="project" value="UniProtKB-SubCell"/>
</dbReference>
<accession>A0A9D4ZQ48</accession>
<reference evidence="9" key="1">
    <citation type="submission" date="2021-01" db="EMBL/GenBank/DDBJ databases">
        <title>Adiantum capillus-veneris genome.</title>
        <authorList>
            <person name="Fang Y."/>
            <person name="Liao Q."/>
        </authorList>
    </citation>
    <scope>NUCLEOTIDE SEQUENCE</scope>
    <source>
        <strain evidence="9">H3</strain>
        <tissue evidence="9">Leaf</tissue>
    </source>
</reference>
<comment type="caution">
    <text evidence="9">The sequence shown here is derived from an EMBL/GenBank/DDBJ whole genome shotgun (WGS) entry which is preliminary data.</text>
</comment>
<keyword evidence="5" id="KW-0938">Abscisic acid signaling pathway</keyword>
<evidence type="ECO:0000313" key="10">
    <source>
        <dbReference type="Proteomes" id="UP000886520"/>
    </source>
</evidence>
<evidence type="ECO:0000256" key="7">
    <source>
        <dbReference type="ARBA" id="ARBA00023242"/>
    </source>
</evidence>
<dbReference type="Proteomes" id="UP000886520">
    <property type="component" value="Chromosome 2"/>
</dbReference>
<dbReference type="InterPro" id="IPR023393">
    <property type="entry name" value="START-like_dom_sf"/>
</dbReference>
<dbReference type="SUPFAM" id="SSF55961">
    <property type="entry name" value="Bet v1-like"/>
    <property type="match status" value="1"/>
</dbReference>
<dbReference type="GO" id="GO:0005634">
    <property type="term" value="C:nucleus"/>
    <property type="evidence" value="ECO:0007669"/>
    <property type="project" value="UniProtKB-SubCell"/>
</dbReference>
<evidence type="ECO:0000256" key="5">
    <source>
        <dbReference type="ARBA" id="ARBA00022682"/>
    </source>
</evidence>
<evidence type="ECO:0000256" key="4">
    <source>
        <dbReference type="ARBA" id="ARBA00022490"/>
    </source>
</evidence>
<comment type="subcellular location">
    <subcellularLocation>
        <location evidence="2">Cytoplasm</location>
    </subcellularLocation>
    <subcellularLocation>
        <location evidence="1">Nucleus</location>
    </subcellularLocation>
</comment>
<evidence type="ECO:0000256" key="2">
    <source>
        <dbReference type="ARBA" id="ARBA00004496"/>
    </source>
</evidence>
<dbReference type="PANTHER" id="PTHR31213:SF138">
    <property type="entry name" value="ABSCISIC ACID RECEPTOR PYL6"/>
    <property type="match status" value="1"/>
</dbReference>
<proteinExistence type="inferred from homology"/>
<gene>
    <name evidence="9" type="ORF">GOP47_0001534</name>
</gene>
<evidence type="ECO:0000313" key="9">
    <source>
        <dbReference type="EMBL" id="KAI5081791.1"/>
    </source>
</evidence>
<keyword evidence="10" id="KW-1185">Reference proteome</keyword>
<dbReference type="EMBL" id="JABFUD020000003">
    <property type="protein sequence ID" value="KAI5081791.1"/>
    <property type="molecule type" value="Genomic_DNA"/>
</dbReference>
<sequence length="165" mass="18576">MATMSSVTDADISEYIARFHTHECAENQASSVLTKRIRAPVETVWSFVRRFDNPQCYKAFIKSCSMTGELKVGSIREVCVVSGLPATTSTEVLEKFDEENHILSYRVLGGEHRLQNYSSITTLHEDVIDVTAASLMIQIKPSMAKGRPFVEMWSLNVYRPKAKIV</sequence>
<dbReference type="Gene3D" id="3.30.530.20">
    <property type="match status" value="1"/>
</dbReference>
<dbReference type="GO" id="GO:0010427">
    <property type="term" value="F:abscisic acid binding"/>
    <property type="evidence" value="ECO:0007669"/>
    <property type="project" value="TreeGrafter"/>
</dbReference>
<comment type="similarity">
    <text evidence="3">Belongs to the PYR/PYL/RCAR abscisic acid intracellular receptor family.</text>
</comment>